<dbReference type="Pfam" id="PF03407">
    <property type="entry name" value="Nucleotid_trans"/>
    <property type="match status" value="1"/>
</dbReference>
<evidence type="ECO:0000256" key="1">
    <source>
        <dbReference type="ARBA" id="ARBA00022737"/>
    </source>
</evidence>
<dbReference type="InterPro" id="IPR011989">
    <property type="entry name" value="ARM-like"/>
</dbReference>
<name>A0A438IM17_VITVI</name>
<accession>A0A438IM17</accession>
<dbReference type="Pfam" id="PF00514">
    <property type="entry name" value="Arm"/>
    <property type="match status" value="1"/>
</dbReference>
<dbReference type="InterPro" id="IPR005069">
    <property type="entry name" value="Nucl-diP-sugar_transferase"/>
</dbReference>
<dbReference type="PROSITE" id="PS50176">
    <property type="entry name" value="ARM_REPEAT"/>
    <property type="match status" value="2"/>
</dbReference>
<dbReference type="PANTHER" id="PTHR47032:SF1">
    <property type="entry name" value="UDP-D-XYLOSE:L-FUCOSE ALPHA-1,3-D-XYLOSYLTRANSFERASE-RELATED"/>
    <property type="match status" value="1"/>
</dbReference>
<dbReference type="Gene3D" id="1.25.10.10">
    <property type="entry name" value="Leucine-rich Repeat Variant"/>
    <property type="match status" value="1"/>
</dbReference>
<keyword evidence="3" id="KW-0175">Coiled coil</keyword>
<dbReference type="EMBL" id="QGNW01000098">
    <property type="protein sequence ID" value="RVW97759.1"/>
    <property type="molecule type" value="Genomic_DNA"/>
</dbReference>
<feature type="coiled-coil region" evidence="3">
    <location>
        <begin position="81"/>
        <end position="115"/>
    </location>
</feature>
<feature type="domain" description="Nucleotide-diphospho-sugar transferase" evidence="4">
    <location>
        <begin position="735"/>
        <end position="859"/>
    </location>
</feature>
<evidence type="ECO:0000256" key="3">
    <source>
        <dbReference type="SAM" id="Coils"/>
    </source>
</evidence>
<sequence>MDSSIAISSSIKWMQYQLENSTCQQVLADTTQMYEKKIAELIKQLGDERARYETAGEQLDVIKKLLSESQQKIQKALADTTQMYEKKIAELTKQLEDEHARFEGAEEQLDEAKNLLSCHQKPMQQDEIDELKMRLHEMGRHQELSVNELQSLQSEYNDLLSEKATLTEELLAVNQTLSVEEKQRKTIENELVKLKKLVLENDHDFEDKKSYVKESIVFLVADFASWDILIYKLFGFIHPVGLQKILALLTSEDLDVQIHAVKVVANLAAEDINQEKIVEEGGLDALLLLLRSSKSTTILRVASGAIANLAMNELNQGLIISKGGGQLLANMASKTDDPQTLRMVAGAIANLCGNEKLHMMLKEEGGIKALLGMVRSGNSDVIAQVARGVANFAKCESRGIIQGHRKGRSLLVEDGALTWLISNCNTASASTRRHMELALCHLAQNENNAQDFKSSGGVRELKRIAAESTREDIQNLAKKTLKSTPFQAEIHAELYCFSIRINKNYKNVIHTSKAAIAAAASAASSLGLLPNFGPQLAKLGKIYLRFRPNRALGALDVGGSIGCCAAGMRAPDGLFGGSKVSVSKWREYTLEEAVPFAAKNGTLIVCAVSQPYLPFLNNWLISISRQKHQDKVLVIAEDYATLYAVNDRWPGHAVLVPPAPDAQVAHKFGSQVYGFDYRLFSRPKQMPNSGERSANLLASMWVGFYSSLVIGICTNPNDHEFEEIPIGCMLLRWGFFNFTSRRPRHLLYILELGYNVMYNDVDMVWLADPFPYLQGDHDVYFTDDMTAVKPLNHSHDLPPPGKKGRTYICSCMIFMRPTDGAKLVMKDWIEELQAQPWSNAKKSNDQPAFNWALNRTAAQVCSVHLPVTAFLAFL</sequence>
<dbReference type="SUPFAM" id="SSF48371">
    <property type="entry name" value="ARM repeat"/>
    <property type="match status" value="1"/>
</dbReference>
<dbReference type="InterPro" id="IPR016024">
    <property type="entry name" value="ARM-type_fold"/>
</dbReference>
<gene>
    <name evidence="5" type="primary">KINUC_0</name>
    <name evidence="5" type="ORF">CK203_027977</name>
</gene>
<organism evidence="5 6">
    <name type="scientific">Vitis vinifera</name>
    <name type="common">Grape</name>
    <dbReference type="NCBI Taxonomy" id="29760"/>
    <lineage>
        <taxon>Eukaryota</taxon>
        <taxon>Viridiplantae</taxon>
        <taxon>Streptophyta</taxon>
        <taxon>Embryophyta</taxon>
        <taxon>Tracheophyta</taxon>
        <taxon>Spermatophyta</taxon>
        <taxon>Magnoliopsida</taxon>
        <taxon>eudicotyledons</taxon>
        <taxon>Gunneridae</taxon>
        <taxon>Pentapetalae</taxon>
        <taxon>rosids</taxon>
        <taxon>Vitales</taxon>
        <taxon>Vitaceae</taxon>
        <taxon>Viteae</taxon>
        <taxon>Vitis</taxon>
    </lineage>
</organism>
<evidence type="ECO:0000313" key="6">
    <source>
        <dbReference type="Proteomes" id="UP000288805"/>
    </source>
</evidence>
<dbReference type="AlphaFoldDB" id="A0A438IM17"/>
<dbReference type="InterPro" id="IPR052636">
    <property type="entry name" value="UDP-D-xylose:L-fucose_XylT"/>
</dbReference>
<reference evidence="5 6" key="1">
    <citation type="journal article" date="2018" name="PLoS Genet.">
        <title>Population sequencing reveals clonal diversity and ancestral inbreeding in the grapevine cultivar Chardonnay.</title>
        <authorList>
            <person name="Roach M.J."/>
            <person name="Johnson D.L."/>
            <person name="Bohlmann J."/>
            <person name="van Vuuren H.J."/>
            <person name="Jones S.J."/>
            <person name="Pretorius I.S."/>
            <person name="Schmidt S.A."/>
            <person name="Borneman A.R."/>
        </authorList>
    </citation>
    <scope>NUCLEOTIDE SEQUENCE [LARGE SCALE GENOMIC DNA]</scope>
    <source>
        <strain evidence="6">cv. Chardonnay</strain>
        <tissue evidence="5">Leaf</tissue>
    </source>
</reference>
<dbReference type="PANTHER" id="PTHR47032">
    <property type="entry name" value="UDP-D-XYLOSE:L-FUCOSE ALPHA-1,3-D-XYLOSYLTRANSFERASE-RELATED"/>
    <property type="match status" value="1"/>
</dbReference>
<feature type="repeat" description="ARM" evidence="2">
    <location>
        <begin position="240"/>
        <end position="282"/>
    </location>
</feature>
<protein>
    <submittedName>
        <fullName evidence="5">Kinesin-like protein KIN-UC</fullName>
    </submittedName>
</protein>
<feature type="coiled-coil region" evidence="3">
    <location>
        <begin position="149"/>
        <end position="197"/>
    </location>
</feature>
<keyword evidence="1" id="KW-0677">Repeat</keyword>
<dbReference type="Proteomes" id="UP000288805">
    <property type="component" value="Unassembled WGS sequence"/>
</dbReference>
<dbReference type="SMART" id="SM00185">
    <property type="entry name" value="ARM"/>
    <property type="match status" value="3"/>
</dbReference>
<evidence type="ECO:0000259" key="4">
    <source>
        <dbReference type="Pfam" id="PF03407"/>
    </source>
</evidence>
<dbReference type="InterPro" id="IPR000225">
    <property type="entry name" value="Armadillo"/>
</dbReference>
<feature type="repeat" description="ARM" evidence="2">
    <location>
        <begin position="281"/>
        <end position="324"/>
    </location>
</feature>
<proteinExistence type="predicted"/>
<comment type="caution">
    <text evidence="5">The sequence shown here is derived from an EMBL/GenBank/DDBJ whole genome shotgun (WGS) entry which is preliminary data.</text>
</comment>
<evidence type="ECO:0000256" key="2">
    <source>
        <dbReference type="PROSITE-ProRule" id="PRU00259"/>
    </source>
</evidence>
<evidence type="ECO:0000313" key="5">
    <source>
        <dbReference type="EMBL" id="RVW97759.1"/>
    </source>
</evidence>